<name>A0AAX2JDE5_9FUSO</name>
<protein>
    <recommendedName>
        <fullName evidence="3">ATP-binding protein</fullName>
    </recommendedName>
</protein>
<reference evidence="1 2" key="1">
    <citation type="submission" date="2018-06" db="EMBL/GenBank/DDBJ databases">
        <authorList>
            <consortium name="Pathogen Informatics"/>
            <person name="Doyle S."/>
        </authorList>
    </citation>
    <scope>NUCLEOTIDE SEQUENCE [LARGE SCALE GENOMIC DNA]</scope>
    <source>
        <strain evidence="1 2">NCTC12112</strain>
    </source>
</reference>
<gene>
    <name evidence="1" type="ORF">NCTC12112_01921</name>
</gene>
<sequence length="210" mass="23866">MAHKVLILGSSGTGKSTSIRNLNPDETFIIKAVEKQLPFKKSETLYNSENKNIFTTQKISSVLSMLDRIEKNSKVKTLIIDDFNYLLTFGYKEKAVEKGYQKFETLAFGIIDIFSKIDTMRNDLIVYVMAHTQKDQDGKLSMKTIGKFLDDKVVIEGLFSMVILALGSEGDYKFKVNGIDPAKTPMEMFEADEIENDLTLINKTIKEYFN</sequence>
<dbReference type="GeneID" id="78453224"/>
<organism evidence="1 2">
    <name type="scientific">Fusobacterium ulcerans</name>
    <dbReference type="NCBI Taxonomy" id="861"/>
    <lineage>
        <taxon>Bacteria</taxon>
        <taxon>Fusobacteriati</taxon>
        <taxon>Fusobacteriota</taxon>
        <taxon>Fusobacteriia</taxon>
        <taxon>Fusobacteriales</taxon>
        <taxon>Fusobacteriaceae</taxon>
        <taxon>Fusobacterium</taxon>
    </lineage>
</organism>
<dbReference type="EMBL" id="LS483487">
    <property type="protein sequence ID" value="SQJ04821.1"/>
    <property type="molecule type" value="Genomic_DNA"/>
</dbReference>
<dbReference type="AlphaFoldDB" id="A0AAX2JDE5"/>
<evidence type="ECO:0008006" key="3">
    <source>
        <dbReference type="Google" id="ProtNLM"/>
    </source>
</evidence>
<dbReference type="KEGG" id="ful:C4N20_00265"/>
<dbReference type="SUPFAM" id="SSF52540">
    <property type="entry name" value="P-loop containing nucleoside triphosphate hydrolases"/>
    <property type="match status" value="1"/>
</dbReference>
<dbReference type="Proteomes" id="UP000249008">
    <property type="component" value="Chromosome 1"/>
</dbReference>
<dbReference type="RefSeq" id="WP_005982110.1">
    <property type="nucleotide sequence ID" value="NZ_CABKNW010000005.1"/>
</dbReference>
<evidence type="ECO:0000313" key="1">
    <source>
        <dbReference type="EMBL" id="SQJ04821.1"/>
    </source>
</evidence>
<evidence type="ECO:0000313" key="2">
    <source>
        <dbReference type="Proteomes" id="UP000249008"/>
    </source>
</evidence>
<dbReference type="InterPro" id="IPR027417">
    <property type="entry name" value="P-loop_NTPase"/>
</dbReference>
<proteinExistence type="predicted"/>
<accession>A0AAX2JDE5</accession>